<gene>
    <name evidence="2" type="ORF">SNAT2548_LOCUS19597</name>
</gene>
<feature type="region of interest" description="Disordered" evidence="1">
    <location>
        <begin position="35"/>
        <end position="79"/>
    </location>
</feature>
<dbReference type="AlphaFoldDB" id="A0A812PWC0"/>
<evidence type="ECO:0000313" key="2">
    <source>
        <dbReference type="EMBL" id="CAE7363002.1"/>
    </source>
</evidence>
<sequence>MKEVMDRIATKSPYSWSEPNSVVTWNTSATSAATRRFQVRTSPPPEPPPMQPPATRPTMSAALAPERRASLVRSESKGSSGQGFIAWLWKFALGRRGDGDVPDPAPPPVRHVEAHPRPQSAGAIREAPPPQRHEKQMWQIEQARSRRPASAPIRREVPRVAPEEEVE</sequence>
<reference evidence="2" key="1">
    <citation type="submission" date="2021-02" db="EMBL/GenBank/DDBJ databases">
        <authorList>
            <person name="Dougan E. K."/>
            <person name="Rhodes N."/>
            <person name="Thang M."/>
            <person name="Chan C."/>
        </authorList>
    </citation>
    <scope>NUCLEOTIDE SEQUENCE</scope>
</reference>
<keyword evidence="3" id="KW-1185">Reference proteome</keyword>
<evidence type="ECO:0000313" key="3">
    <source>
        <dbReference type="Proteomes" id="UP000604046"/>
    </source>
</evidence>
<protein>
    <submittedName>
        <fullName evidence="2">Uncharacterized protein</fullName>
    </submittedName>
</protein>
<feature type="region of interest" description="Disordered" evidence="1">
    <location>
        <begin position="1"/>
        <end position="21"/>
    </location>
</feature>
<comment type="caution">
    <text evidence="2">The sequence shown here is derived from an EMBL/GenBank/DDBJ whole genome shotgun (WGS) entry which is preliminary data.</text>
</comment>
<name>A0A812PWC0_9DINO</name>
<feature type="region of interest" description="Disordered" evidence="1">
    <location>
        <begin position="95"/>
        <end position="167"/>
    </location>
</feature>
<dbReference type="EMBL" id="CAJNDS010002184">
    <property type="protein sequence ID" value="CAE7363002.1"/>
    <property type="molecule type" value="Genomic_DNA"/>
</dbReference>
<accession>A0A812PWC0</accession>
<feature type="compositionally biased region" description="Basic and acidic residues" evidence="1">
    <location>
        <begin position="153"/>
        <end position="167"/>
    </location>
</feature>
<feature type="non-terminal residue" evidence="2">
    <location>
        <position position="1"/>
    </location>
</feature>
<organism evidence="2 3">
    <name type="scientific">Symbiodinium natans</name>
    <dbReference type="NCBI Taxonomy" id="878477"/>
    <lineage>
        <taxon>Eukaryota</taxon>
        <taxon>Sar</taxon>
        <taxon>Alveolata</taxon>
        <taxon>Dinophyceae</taxon>
        <taxon>Suessiales</taxon>
        <taxon>Symbiodiniaceae</taxon>
        <taxon>Symbiodinium</taxon>
    </lineage>
</organism>
<feature type="compositionally biased region" description="Polar residues" evidence="1">
    <location>
        <begin position="12"/>
        <end position="21"/>
    </location>
</feature>
<feature type="compositionally biased region" description="Pro residues" evidence="1">
    <location>
        <begin position="42"/>
        <end position="55"/>
    </location>
</feature>
<evidence type="ECO:0000256" key="1">
    <source>
        <dbReference type="SAM" id="MobiDB-lite"/>
    </source>
</evidence>
<dbReference type="Proteomes" id="UP000604046">
    <property type="component" value="Unassembled WGS sequence"/>
</dbReference>
<proteinExistence type="predicted"/>
<dbReference type="OrthoDB" id="10500128at2759"/>